<proteinExistence type="inferred from homology"/>
<keyword evidence="2" id="KW-0680">Restriction system</keyword>
<gene>
    <name evidence="5" type="ORF">SDC9_149013</name>
</gene>
<evidence type="ECO:0000313" key="5">
    <source>
        <dbReference type="EMBL" id="MPN01801.1"/>
    </source>
</evidence>
<dbReference type="InterPro" id="IPR044946">
    <property type="entry name" value="Restrct_endonuc_typeI_TRD_sf"/>
</dbReference>
<sequence length="302" mass="34936">MLFSNYENNLDTFYLYFFLQKETDALVGKGQPGTQRNLNISIVGNIEISYPSVEEQKKIGLILKDIDIELSGLKQRLEKQKQLKQGMMQSLLTGKIRLNKQQELPQTIELKLEKSLNRNHYFEDAVLIAAIVDSFYSEKYVLGRKKVQKLLYLLRRKQEANMNAFKRKAAGPYADEVRYKGGEPIAKNKKYIHVSSNKLGSIFSKGEQIGEALGYVEKWEMHSDVEWLVSQFKFKTVDQLELLATIDMAICDLEKENKVASLYNIKNLIKSDKEWSAKLEREIFSDSNIQLTIRQCSVLFEQ</sequence>
<accession>A0A645EIM9</accession>
<dbReference type="InterPro" id="IPR052021">
    <property type="entry name" value="Type-I_RS_S_subunit"/>
</dbReference>
<dbReference type="Gene3D" id="3.90.220.20">
    <property type="entry name" value="DNA methylase specificity domains"/>
    <property type="match status" value="1"/>
</dbReference>
<dbReference type="SUPFAM" id="SSF116734">
    <property type="entry name" value="DNA methylase specificity domain"/>
    <property type="match status" value="1"/>
</dbReference>
<dbReference type="GO" id="GO:0003677">
    <property type="term" value="F:DNA binding"/>
    <property type="evidence" value="ECO:0007669"/>
    <property type="project" value="UniProtKB-KW"/>
</dbReference>
<evidence type="ECO:0000259" key="4">
    <source>
        <dbReference type="Pfam" id="PF01420"/>
    </source>
</evidence>
<evidence type="ECO:0000256" key="1">
    <source>
        <dbReference type="ARBA" id="ARBA00010923"/>
    </source>
</evidence>
<name>A0A645EIM9_9ZZZZ</name>
<dbReference type="GO" id="GO:0009307">
    <property type="term" value="P:DNA restriction-modification system"/>
    <property type="evidence" value="ECO:0007669"/>
    <property type="project" value="UniProtKB-KW"/>
</dbReference>
<dbReference type="AlphaFoldDB" id="A0A645EIM9"/>
<organism evidence="5">
    <name type="scientific">bioreactor metagenome</name>
    <dbReference type="NCBI Taxonomy" id="1076179"/>
    <lineage>
        <taxon>unclassified sequences</taxon>
        <taxon>metagenomes</taxon>
        <taxon>ecological metagenomes</taxon>
    </lineage>
</organism>
<reference evidence="5" key="1">
    <citation type="submission" date="2019-08" db="EMBL/GenBank/DDBJ databases">
        <authorList>
            <person name="Kucharzyk K."/>
            <person name="Murdoch R.W."/>
            <person name="Higgins S."/>
            <person name="Loffler F."/>
        </authorList>
    </citation>
    <scope>NUCLEOTIDE SEQUENCE</scope>
</reference>
<dbReference type="PANTHER" id="PTHR30408:SF12">
    <property type="entry name" value="TYPE I RESTRICTION ENZYME MJAVIII SPECIFICITY SUBUNIT"/>
    <property type="match status" value="1"/>
</dbReference>
<comment type="similarity">
    <text evidence="1">Belongs to the type-I restriction system S methylase family.</text>
</comment>
<dbReference type="PANTHER" id="PTHR30408">
    <property type="entry name" value="TYPE-1 RESTRICTION ENZYME ECOKI SPECIFICITY PROTEIN"/>
    <property type="match status" value="1"/>
</dbReference>
<comment type="caution">
    <text evidence="5">The sequence shown here is derived from an EMBL/GenBank/DDBJ whole genome shotgun (WGS) entry which is preliminary data.</text>
</comment>
<keyword evidence="3" id="KW-0238">DNA-binding</keyword>
<feature type="domain" description="Type I restriction modification DNA specificity" evidence="4">
    <location>
        <begin position="8"/>
        <end position="75"/>
    </location>
</feature>
<dbReference type="EMBL" id="VSSQ01047783">
    <property type="protein sequence ID" value="MPN01801.1"/>
    <property type="molecule type" value="Genomic_DNA"/>
</dbReference>
<dbReference type="InterPro" id="IPR000055">
    <property type="entry name" value="Restrct_endonuc_typeI_TRD"/>
</dbReference>
<protein>
    <recommendedName>
        <fullName evidence="4">Type I restriction modification DNA specificity domain-containing protein</fullName>
    </recommendedName>
</protein>
<evidence type="ECO:0000256" key="2">
    <source>
        <dbReference type="ARBA" id="ARBA00022747"/>
    </source>
</evidence>
<dbReference type="Pfam" id="PF01420">
    <property type="entry name" value="Methylase_S"/>
    <property type="match status" value="1"/>
</dbReference>
<evidence type="ECO:0000256" key="3">
    <source>
        <dbReference type="ARBA" id="ARBA00023125"/>
    </source>
</evidence>